<gene>
    <name evidence="1" type="ORF">GLW05_15185</name>
</gene>
<organism evidence="1 2">
    <name type="scientific">Pontibacillus yanchengensis</name>
    <dbReference type="NCBI Taxonomy" id="462910"/>
    <lineage>
        <taxon>Bacteria</taxon>
        <taxon>Bacillati</taxon>
        <taxon>Bacillota</taxon>
        <taxon>Bacilli</taxon>
        <taxon>Bacillales</taxon>
        <taxon>Bacillaceae</taxon>
        <taxon>Pontibacillus</taxon>
    </lineage>
</organism>
<dbReference type="AlphaFoldDB" id="A0A6I4ZXW5"/>
<accession>A0A6I4ZXW5</accession>
<protein>
    <submittedName>
        <fullName evidence="1">Uncharacterized protein</fullName>
    </submittedName>
</protein>
<dbReference type="RefSeq" id="WP_160849486.1">
    <property type="nucleotide sequence ID" value="NZ_WMEQ01000012.1"/>
</dbReference>
<dbReference type="OrthoDB" id="9782703at2"/>
<evidence type="ECO:0000313" key="2">
    <source>
        <dbReference type="Proteomes" id="UP000468638"/>
    </source>
</evidence>
<dbReference type="EMBL" id="WMEQ01000012">
    <property type="protein sequence ID" value="MYL34938.1"/>
    <property type="molecule type" value="Genomic_DNA"/>
</dbReference>
<proteinExistence type="predicted"/>
<dbReference type="Proteomes" id="UP000468638">
    <property type="component" value="Unassembled WGS sequence"/>
</dbReference>
<sequence>MQETAFRSFSSIHTLKEPKYFKTWLIGLPLQMNLSFKIAGYPVETITGLERTGDDKLRINVDVHYDSNDARSLHMFRIKDKSHKAKFNSKTKAIQYLEYEVDWDQDKVNVTFSMNLKCLCEAHGNSGMRGQVPRPSTFRNKWGEMRDLSLRLIP</sequence>
<evidence type="ECO:0000313" key="1">
    <source>
        <dbReference type="EMBL" id="MYL34938.1"/>
    </source>
</evidence>
<reference evidence="1 2" key="1">
    <citation type="submission" date="2019-11" db="EMBL/GenBank/DDBJ databases">
        <title>Genome sequences of 17 halophilic strains isolated from different environments.</title>
        <authorList>
            <person name="Furrow R.E."/>
        </authorList>
    </citation>
    <scope>NUCLEOTIDE SEQUENCE [LARGE SCALE GENOMIC DNA]</scope>
    <source>
        <strain evidence="1 2">22514_16_FS</strain>
    </source>
</reference>
<name>A0A6I4ZXW5_9BACI</name>
<comment type="caution">
    <text evidence="1">The sequence shown here is derived from an EMBL/GenBank/DDBJ whole genome shotgun (WGS) entry which is preliminary data.</text>
</comment>